<reference evidence="3 4" key="1">
    <citation type="submission" date="2018-03" db="EMBL/GenBank/DDBJ databases">
        <authorList>
            <person name="Keele B.F."/>
        </authorList>
    </citation>
    <scope>NUCLEOTIDE SEQUENCE [LARGE SCALE GENOMIC DNA]</scope>
    <source>
        <strain evidence="3 4">CeCT 8812</strain>
    </source>
</reference>
<dbReference type="PROSITE" id="PS50930">
    <property type="entry name" value="HTH_LYTTR"/>
    <property type="match status" value="1"/>
</dbReference>
<organism evidence="3 4">
    <name type="scientific">Pontivivens insulae</name>
    <dbReference type="NCBI Taxonomy" id="1639689"/>
    <lineage>
        <taxon>Bacteria</taxon>
        <taxon>Pseudomonadati</taxon>
        <taxon>Pseudomonadota</taxon>
        <taxon>Alphaproteobacteria</taxon>
        <taxon>Rhodobacterales</taxon>
        <taxon>Paracoccaceae</taxon>
        <taxon>Pontivivens</taxon>
    </lineage>
</organism>
<dbReference type="RefSeq" id="WP_108782225.1">
    <property type="nucleotide sequence ID" value="NZ_OMKW01000002.1"/>
</dbReference>
<dbReference type="OrthoDB" id="7028951at2"/>
<proteinExistence type="predicted"/>
<evidence type="ECO:0000313" key="3">
    <source>
        <dbReference type="EMBL" id="SPF29537.1"/>
    </source>
</evidence>
<name>A0A2R8ABF6_9RHOB</name>
<gene>
    <name evidence="3" type="ORF">POI8812_01849</name>
</gene>
<dbReference type="AlphaFoldDB" id="A0A2R8ABF6"/>
<feature type="transmembrane region" description="Helical" evidence="1">
    <location>
        <begin position="86"/>
        <end position="108"/>
    </location>
</feature>
<accession>A0A2R8ABF6</accession>
<keyword evidence="4" id="KW-1185">Reference proteome</keyword>
<evidence type="ECO:0000313" key="4">
    <source>
        <dbReference type="Proteomes" id="UP000244932"/>
    </source>
</evidence>
<sequence>MSDVNDGHLQFALREMRKHFQKPTVLVGLLGAGVILGLAGPFDTLDTLGTAARLVYWLFVAVVSYATGALLSTYCQSYGQSRGWSAPVLVIVSALVISVPVTAFIFGLNWVVFSFIPQTALGAAIFFGNVLIVSLVVNIMFMLAERSAEGAETPRAPALLERLPPAKRGQLLSISVSDHYVEVVTTKGQEMILMRLSDAMGEAGTGLQIHRSHWVAEDAIRTVSRQGDGAIATLSDGRTLPVSRSRLPDLKAAGWLGGAK</sequence>
<protein>
    <recommendedName>
        <fullName evidence="2">HTH LytTR-type domain-containing protein</fullName>
    </recommendedName>
</protein>
<evidence type="ECO:0000259" key="2">
    <source>
        <dbReference type="PROSITE" id="PS50930"/>
    </source>
</evidence>
<dbReference type="EMBL" id="OMKW01000002">
    <property type="protein sequence ID" value="SPF29537.1"/>
    <property type="molecule type" value="Genomic_DNA"/>
</dbReference>
<feature type="transmembrane region" description="Helical" evidence="1">
    <location>
        <begin position="54"/>
        <end position="74"/>
    </location>
</feature>
<dbReference type="Gene3D" id="2.40.50.1020">
    <property type="entry name" value="LytTr DNA-binding domain"/>
    <property type="match status" value="1"/>
</dbReference>
<dbReference type="GO" id="GO:0003677">
    <property type="term" value="F:DNA binding"/>
    <property type="evidence" value="ECO:0007669"/>
    <property type="project" value="InterPro"/>
</dbReference>
<keyword evidence="1" id="KW-0472">Membrane</keyword>
<dbReference type="Pfam" id="PF04397">
    <property type="entry name" value="LytTR"/>
    <property type="match status" value="1"/>
</dbReference>
<evidence type="ECO:0000256" key="1">
    <source>
        <dbReference type="SAM" id="Phobius"/>
    </source>
</evidence>
<feature type="transmembrane region" description="Helical" evidence="1">
    <location>
        <begin position="24"/>
        <end position="42"/>
    </location>
</feature>
<feature type="transmembrane region" description="Helical" evidence="1">
    <location>
        <begin position="120"/>
        <end position="141"/>
    </location>
</feature>
<keyword evidence="1" id="KW-0812">Transmembrane</keyword>
<dbReference type="Proteomes" id="UP000244932">
    <property type="component" value="Unassembled WGS sequence"/>
</dbReference>
<keyword evidence="1" id="KW-1133">Transmembrane helix</keyword>
<feature type="domain" description="HTH LytTR-type" evidence="2">
    <location>
        <begin position="159"/>
        <end position="256"/>
    </location>
</feature>
<dbReference type="SMART" id="SM00850">
    <property type="entry name" value="LytTR"/>
    <property type="match status" value="1"/>
</dbReference>
<dbReference type="InterPro" id="IPR007492">
    <property type="entry name" value="LytTR_DNA-bd_dom"/>
</dbReference>